<gene>
    <name evidence="9" type="primary">8237584</name>
    <name evidence="8" type="ORF">Phum_PHUM391760</name>
</gene>
<dbReference type="RefSeq" id="XP_002428579.1">
    <property type="nucleotide sequence ID" value="XM_002428534.1"/>
</dbReference>
<dbReference type="STRING" id="121224.E0VR35"/>
<dbReference type="GO" id="GO:0000794">
    <property type="term" value="C:condensed nuclear chromosome"/>
    <property type="evidence" value="ECO:0007669"/>
    <property type="project" value="TreeGrafter"/>
</dbReference>
<sequence length="202" mass="23822">MASNNNCEESVLDYLRRQNRPYSVVDIVQNLRNEFSRVAVQKALDDLSLKKVIKEKVYGKQKVYSFMQSDENDSIKEIQDLDREIITLTTNIEKLEQEFKISEAELKNLLKEPTTQDALLEKIELEETIRKMENEVENTIQPSLEEFSEEEKNQLDKQYEKYLKEYKIHAILEGYPKKAKYLIEEIGIEMDDDDNDNIENTS</sequence>
<dbReference type="OrthoDB" id="272266at2759"/>
<evidence type="ECO:0000256" key="3">
    <source>
        <dbReference type="ARBA" id="ARBA00023172"/>
    </source>
</evidence>
<dbReference type="InterPro" id="IPR010776">
    <property type="entry name" value="Hop2_WH_dom"/>
</dbReference>
<dbReference type="Gene3D" id="1.10.10.10">
    <property type="entry name" value="Winged helix-like DNA-binding domain superfamily/Winged helix DNA-binding domain"/>
    <property type="match status" value="1"/>
</dbReference>
<keyword evidence="3" id="KW-0233">DNA recombination</keyword>
<organism>
    <name type="scientific">Pediculus humanus subsp. corporis</name>
    <name type="common">Body louse</name>
    <dbReference type="NCBI Taxonomy" id="121224"/>
    <lineage>
        <taxon>Eukaryota</taxon>
        <taxon>Metazoa</taxon>
        <taxon>Ecdysozoa</taxon>
        <taxon>Arthropoda</taxon>
        <taxon>Hexapoda</taxon>
        <taxon>Insecta</taxon>
        <taxon>Pterygota</taxon>
        <taxon>Neoptera</taxon>
        <taxon>Paraneoptera</taxon>
        <taxon>Psocodea</taxon>
        <taxon>Troctomorpha</taxon>
        <taxon>Phthiraptera</taxon>
        <taxon>Anoplura</taxon>
        <taxon>Pediculidae</taxon>
        <taxon>Pediculus</taxon>
    </lineage>
</organism>
<evidence type="ECO:0000313" key="10">
    <source>
        <dbReference type="Proteomes" id="UP000009046"/>
    </source>
</evidence>
<comment type="subcellular location">
    <subcellularLocation>
        <location evidence="1">Nucleus</location>
    </subcellularLocation>
</comment>
<dbReference type="PANTHER" id="PTHR15938:SF0">
    <property type="entry name" value="HOMOLOGOUS-PAIRING PROTEIN 2 HOMOLOG"/>
    <property type="match status" value="1"/>
</dbReference>
<keyword evidence="6" id="KW-0175">Coiled coil</keyword>
<evidence type="ECO:0000256" key="1">
    <source>
        <dbReference type="ARBA" id="ARBA00004123"/>
    </source>
</evidence>
<dbReference type="Pfam" id="PF07106">
    <property type="entry name" value="WHD_TBPIP"/>
    <property type="match status" value="1"/>
</dbReference>
<dbReference type="OMA" id="QKYHREW"/>
<evidence type="ECO:0000313" key="9">
    <source>
        <dbReference type="EnsemblMetazoa" id="PHUM391760-PA"/>
    </source>
</evidence>
<dbReference type="GO" id="GO:0010774">
    <property type="term" value="P:meiotic strand invasion involved in reciprocal meiotic recombination"/>
    <property type="evidence" value="ECO:0007669"/>
    <property type="project" value="TreeGrafter"/>
</dbReference>
<dbReference type="PANTHER" id="PTHR15938">
    <property type="entry name" value="TBP-1 INTERACTING PROTEIN"/>
    <property type="match status" value="1"/>
</dbReference>
<dbReference type="KEGG" id="phu:Phum_PHUM391760"/>
<dbReference type="EMBL" id="DS235442">
    <property type="protein sequence ID" value="EEB15841.1"/>
    <property type="molecule type" value="Genomic_DNA"/>
</dbReference>
<keyword evidence="10" id="KW-1185">Reference proteome</keyword>
<dbReference type="AlphaFoldDB" id="E0VR35"/>
<feature type="coiled-coil region" evidence="6">
    <location>
        <begin position="78"/>
        <end position="165"/>
    </location>
</feature>
<dbReference type="CTD" id="8237584"/>
<evidence type="ECO:0000256" key="5">
    <source>
        <dbReference type="ARBA" id="ARBA00023254"/>
    </source>
</evidence>
<dbReference type="HOGENOM" id="CLU_063266_2_1_1"/>
<evidence type="ECO:0000313" key="8">
    <source>
        <dbReference type="EMBL" id="EEB15841.1"/>
    </source>
</evidence>
<evidence type="ECO:0000256" key="6">
    <source>
        <dbReference type="SAM" id="Coils"/>
    </source>
</evidence>
<evidence type="ECO:0000256" key="2">
    <source>
        <dbReference type="ARBA" id="ARBA00007922"/>
    </source>
</evidence>
<name>E0VR35_PEDHC</name>
<dbReference type="EnsemblMetazoa" id="PHUM391760-RA">
    <property type="protein sequence ID" value="PHUM391760-PA"/>
    <property type="gene ID" value="PHUM391760"/>
</dbReference>
<protein>
    <submittedName>
        <fullName evidence="8 9">Homologous pairing protein, putative</fullName>
    </submittedName>
</protein>
<evidence type="ECO:0000256" key="4">
    <source>
        <dbReference type="ARBA" id="ARBA00023242"/>
    </source>
</evidence>
<dbReference type="VEuPathDB" id="VectorBase:PHUM391760"/>
<reference evidence="9" key="3">
    <citation type="submission" date="2020-05" db="UniProtKB">
        <authorList>
            <consortium name="EnsemblMetazoa"/>
        </authorList>
    </citation>
    <scope>IDENTIFICATION</scope>
    <source>
        <strain evidence="9">USDA</strain>
    </source>
</reference>
<dbReference type="GO" id="GO:0120230">
    <property type="term" value="F:recombinase activator activity"/>
    <property type="evidence" value="ECO:0007669"/>
    <property type="project" value="TreeGrafter"/>
</dbReference>
<comment type="similarity">
    <text evidence="2">Belongs to the HOP2 family.</text>
</comment>
<dbReference type="Proteomes" id="UP000009046">
    <property type="component" value="Unassembled WGS sequence"/>
</dbReference>
<dbReference type="EMBL" id="AAZO01004582">
    <property type="status" value="NOT_ANNOTATED_CDS"/>
    <property type="molecule type" value="Genomic_DNA"/>
</dbReference>
<dbReference type="InterPro" id="IPR036388">
    <property type="entry name" value="WH-like_DNA-bd_sf"/>
</dbReference>
<keyword evidence="4" id="KW-0539">Nucleus</keyword>
<proteinExistence type="inferred from homology"/>
<evidence type="ECO:0000259" key="7">
    <source>
        <dbReference type="Pfam" id="PF07106"/>
    </source>
</evidence>
<dbReference type="GeneID" id="8237584"/>
<dbReference type="InParanoid" id="E0VR35"/>
<dbReference type="GO" id="GO:0007129">
    <property type="term" value="P:homologous chromosome pairing at meiosis"/>
    <property type="evidence" value="ECO:0007669"/>
    <property type="project" value="TreeGrafter"/>
</dbReference>
<reference evidence="8" key="2">
    <citation type="submission" date="2007-04" db="EMBL/GenBank/DDBJ databases">
        <title>The genome of the human body louse.</title>
        <authorList>
            <consortium name="The Human Body Louse Genome Consortium"/>
            <person name="Kirkness E."/>
            <person name="Walenz B."/>
            <person name="Hass B."/>
            <person name="Bruggner R."/>
            <person name="Strausberg R."/>
        </authorList>
    </citation>
    <scope>NUCLEOTIDE SEQUENCE</scope>
    <source>
        <strain evidence="8">USDA</strain>
    </source>
</reference>
<dbReference type="GO" id="GO:0000709">
    <property type="term" value="P:meiotic joint molecule formation"/>
    <property type="evidence" value="ECO:0007669"/>
    <property type="project" value="TreeGrafter"/>
</dbReference>
<keyword evidence="5" id="KW-0469">Meiosis</keyword>
<feature type="domain" description="Homologous-pairing protein 2 winged helix" evidence="7">
    <location>
        <begin position="7"/>
        <end position="65"/>
    </location>
</feature>
<dbReference type="eggNOG" id="KOG4603">
    <property type="taxonomic scope" value="Eukaryota"/>
</dbReference>
<accession>E0VR35</accession>
<reference evidence="8" key="1">
    <citation type="submission" date="2007-04" db="EMBL/GenBank/DDBJ databases">
        <title>Annotation of Pediculus humanus corporis strain USDA.</title>
        <authorList>
            <person name="Kirkness E."/>
            <person name="Hannick L."/>
            <person name="Hass B."/>
            <person name="Bruggner R."/>
            <person name="Lawson D."/>
            <person name="Bidwell S."/>
            <person name="Joardar V."/>
            <person name="Caler E."/>
            <person name="Walenz B."/>
            <person name="Inman J."/>
            <person name="Schobel S."/>
            <person name="Galinsky K."/>
            <person name="Amedeo P."/>
            <person name="Strausberg R."/>
        </authorList>
    </citation>
    <scope>NUCLEOTIDE SEQUENCE</scope>
    <source>
        <strain evidence="8">USDA</strain>
    </source>
</reference>
<dbReference type="GO" id="GO:0120231">
    <property type="term" value="C:DNA recombinase auxiliary factor complex"/>
    <property type="evidence" value="ECO:0007669"/>
    <property type="project" value="TreeGrafter"/>
</dbReference>
<dbReference type="GO" id="GO:0003690">
    <property type="term" value="F:double-stranded DNA binding"/>
    <property type="evidence" value="ECO:0007669"/>
    <property type="project" value="TreeGrafter"/>
</dbReference>